<keyword evidence="7" id="KW-1185">Reference proteome</keyword>
<feature type="transmembrane region" description="Helical" evidence="5">
    <location>
        <begin position="405"/>
        <end position="428"/>
    </location>
</feature>
<evidence type="ECO:0000256" key="1">
    <source>
        <dbReference type="ARBA" id="ARBA00004141"/>
    </source>
</evidence>
<keyword evidence="5" id="KW-1133">Transmembrane helix</keyword>
<sequence length="487" mass="55038">MEKKNRTIPSGYKNRIMFLKEAYDSSDDFIVHEITVGDVPLAFAYFKSLSAADKLFYYIIPALVNFQGDPVQFFQSLHTDETDLEEEITSSLIDGKVTVIIDSEEKLYTLPLVSIFKRNPEEPNNELIVRGSHYGFIEDLQSNLLLIRQRIESPDLSVKILQLGKQSHTKTAIIFMKNLADDEVVHELQRRLSYIDSDFLISPGFIEEFIEDNPWSLFPQMLNTERPDRVMGNLMEGRIALLSEGSPTALIVPTTFFSFYQSPDDYNSRWVPATFIRLLRLTSFIIAISLPAIYIGVVAFHLEVIPHELLLPMKNSVEGIPYPPLLEALIMELTLELIREAGIRLPNPISQTIGIVGGLVIGDAVVQAGLISDLMIVVVATTAIASFVVPSVEMSTTVRILRFPLMALAATFGFIGIMFGFIFILIGLTKLSSFGTPYFSPFAPLRIKDWKDTFIRLPIWMLKKRPLDARAKQSRQLKKSRGWEHSD</sequence>
<keyword evidence="5" id="KW-0812">Transmembrane</keyword>
<dbReference type="InterPro" id="IPR050768">
    <property type="entry name" value="UPF0353/GerABKA_families"/>
</dbReference>
<accession>A0A7X2IZ31</accession>
<evidence type="ECO:0000313" key="6">
    <source>
        <dbReference type="EMBL" id="MRX72279.1"/>
    </source>
</evidence>
<dbReference type="RefSeq" id="WP_154307439.1">
    <property type="nucleotide sequence ID" value="NZ_WKKI01000013.1"/>
</dbReference>
<dbReference type="OrthoDB" id="9772630at2"/>
<evidence type="ECO:0000256" key="5">
    <source>
        <dbReference type="SAM" id="Phobius"/>
    </source>
</evidence>
<dbReference type="EMBL" id="WKKI01000013">
    <property type="protein sequence ID" value="MRX72279.1"/>
    <property type="molecule type" value="Genomic_DNA"/>
</dbReference>
<dbReference type="PANTHER" id="PTHR22550">
    <property type="entry name" value="SPORE GERMINATION PROTEIN"/>
    <property type="match status" value="1"/>
</dbReference>
<keyword evidence="3 4" id="KW-0472">Membrane</keyword>
<feature type="transmembrane region" description="Helical" evidence="5">
    <location>
        <begin position="278"/>
        <end position="300"/>
    </location>
</feature>
<evidence type="ECO:0000256" key="3">
    <source>
        <dbReference type="ARBA" id="ARBA00023136"/>
    </source>
</evidence>
<dbReference type="GO" id="GO:0009847">
    <property type="term" value="P:spore germination"/>
    <property type="evidence" value="ECO:0007669"/>
    <property type="project" value="UniProtKB-UniRule"/>
</dbReference>
<comment type="subcellular location">
    <subcellularLocation>
        <location evidence="4">Cell membrane</location>
    </subcellularLocation>
    <subcellularLocation>
        <location evidence="1">Membrane</location>
        <topology evidence="1">Multi-pass membrane protein</topology>
    </subcellularLocation>
</comment>
<proteinExistence type="inferred from homology"/>
<dbReference type="InterPro" id="IPR004995">
    <property type="entry name" value="Spore_Ger"/>
</dbReference>
<comment type="similarity">
    <text evidence="2 4">Belongs to the GerABKA family.</text>
</comment>
<name>A0A7X2IZ31_9BACI</name>
<protein>
    <submittedName>
        <fullName evidence="6">Spore germination protein</fullName>
    </submittedName>
</protein>
<evidence type="ECO:0000313" key="7">
    <source>
        <dbReference type="Proteomes" id="UP000448867"/>
    </source>
</evidence>
<dbReference type="PIRSF" id="PIRSF005690">
    <property type="entry name" value="GerBA"/>
    <property type="match status" value="1"/>
</dbReference>
<dbReference type="GO" id="GO:0005886">
    <property type="term" value="C:plasma membrane"/>
    <property type="evidence" value="ECO:0007669"/>
    <property type="project" value="UniProtKB-SubCell"/>
</dbReference>
<dbReference type="Pfam" id="PF03323">
    <property type="entry name" value="GerA"/>
    <property type="match status" value="1"/>
</dbReference>
<evidence type="ECO:0000256" key="4">
    <source>
        <dbReference type="PIRNR" id="PIRNR005690"/>
    </source>
</evidence>
<dbReference type="AlphaFoldDB" id="A0A7X2IZ31"/>
<feature type="transmembrane region" description="Helical" evidence="5">
    <location>
        <begin position="374"/>
        <end position="393"/>
    </location>
</feature>
<evidence type="ECO:0000256" key="2">
    <source>
        <dbReference type="ARBA" id="ARBA00005278"/>
    </source>
</evidence>
<organism evidence="6 7">
    <name type="scientific">Metabacillus lacus</name>
    <dbReference type="NCBI Taxonomy" id="1983721"/>
    <lineage>
        <taxon>Bacteria</taxon>
        <taxon>Bacillati</taxon>
        <taxon>Bacillota</taxon>
        <taxon>Bacilli</taxon>
        <taxon>Bacillales</taxon>
        <taxon>Bacillaceae</taxon>
        <taxon>Metabacillus</taxon>
    </lineage>
</organism>
<gene>
    <name evidence="6" type="ORF">GJU40_08955</name>
</gene>
<reference evidence="6 7" key="1">
    <citation type="submission" date="2019-11" db="EMBL/GenBank/DDBJ databases">
        <title>Bacillus lacus genome.</title>
        <authorList>
            <person name="Allen C.J."/>
            <person name="Newman J.D."/>
        </authorList>
    </citation>
    <scope>NUCLEOTIDE SEQUENCE [LARGE SCALE GENOMIC DNA]</scope>
    <source>
        <strain evidence="6 7">KCTC 33946</strain>
    </source>
</reference>
<dbReference type="PANTHER" id="PTHR22550:SF5">
    <property type="entry name" value="LEUCINE ZIPPER PROTEIN 4"/>
    <property type="match status" value="1"/>
</dbReference>
<dbReference type="Proteomes" id="UP000448867">
    <property type="component" value="Unassembled WGS sequence"/>
</dbReference>
<comment type="caution">
    <text evidence="6">The sequence shown here is derived from an EMBL/GenBank/DDBJ whole genome shotgun (WGS) entry which is preliminary data.</text>
</comment>